<accession>A0A1H1AAN7</accession>
<keyword evidence="3" id="KW-1185">Reference proteome</keyword>
<reference evidence="2 3" key="1">
    <citation type="submission" date="2016-10" db="EMBL/GenBank/DDBJ databases">
        <authorList>
            <person name="de Groot N.N."/>
        </authorList>
    </citation>
    <scope>NUCLEOTIDE SEQUENCE [LARGE SCALE GENOMIC DNA]</scope>
    <source>
        <strain evidence="2 3">DSM 20117</strain>
    </source>
</reference>
<keyword evidence="2" id="KW-0560">Oxidoreductase</keyword>
<dbReference type="Proteomes" id="UP000181917">
    <property type="component" value="Unassembled WGS sequence"/>
</dbReference>
<gene>
    <name evidence="2" type="ORF">SAMN04489742_0839</name>
</gene>
<organism evidence="2 3">
    <name type="scientific">Crystallibacter crystallopoietes</name>
    <dbReference type="NCBI Taxonomy" id="37928"/>
    <lineage>
        <taxon>Bacteria</taxon>
        <taxon>Bacillati</taxon>
        <taxon>Actinomycetota</taxon>
        <taxon>Actinomycetes</taxon>
        <taxon>Micrococcales</taxon>
        <taxon>Micrococcaceae</taxon>
        <taxon>Crystallibacter</taxon>
    </lineage>
</organism>
<dbReference type="PANTHER" id="PTHR35446:SF2">
    <property type="entry name" value="CARBOXYMUCONOLACTONE DECARBOXYLASE-LIKE DOMAIN-CONTAINING PROTEIN"/>
    <property type="match status" value="1"/>
</dbReference>
<dbReference type="InterPro" id="IPR029032">
    <property type="entry name" value="AhpD-like"/>
</dbReference>
<evidence type="ECO:0000259" key="1">
    <source>
        <dbReference type="Pfam" id="PF02627"/>
    </source>
</evidence>
<protein>
    <submittedName>
        <fullName evidence="2">Alkylhydroperoxidase AhpD family core domain-containing protein</fullName>
    </submittedName>
</protein>
<dbReference type="SUPFAM" id="SSF69118">
    <property type="entry name" value="AhpD-like"/>
    <property type="match status" value="1"/>
</dbReference>
<name>A0A1H1AAN7_9MICC</name>
<sequence length="157" mass="17387">MEQVTRERIFIDKQHPAAYRALNGLGLKAREAADAAGIDRILTELINIRVSQINGCAYCLDMHVADALAIGETIQRIAVLPAWRDTQLFTAQEQGALALAESLTELPDHDSQDRAYAFARKSLTEDQLSAVSWITLTMNAFNRLSIISEHPVRPAKS</sequence>
<dbReference type="Gene3D" id="1.20.1290.10">
    <property type="entry name" value="AhpD-like"/>
    <property type="match status" value="1"/>
</dbReference>
<dbReference type="InterPro" id="IPR003779">
    <property type="entry name" value="CMD-like"/>
</dbReference>
<dbReference type="InterPro" id="IPR004675">
    <property type="entry name" value="AhpD_core"/>
</dbReference>
<dbReference type="AlphaFoldDB" id="A0A1H1AAN7"/>
<dbReference type="EMBL" id="FNKH01000002">
    <property type="protein sequence ID" value="SDQ36788.1"/>
    <property type="molecule type" value="Genomic_DNA"/>
</dbReference>
<dbReference type="PANTHER" id="PTHR35446">
    <property type="entry name" value="SI:CH211-175M2.5"/>
    <property type="match status" value="1"/>
</dbReference>
<dbReference type="GO" id="GO:0051920">
    <property type="term" value="F:peroxiredoxin activity"/>
    <property type="evidence" value="ECO:0007669"/>
    <property type="project" value="InterPro"/>
</dbReference>
<dbReference type="RefSeq" id="WP_211482277.1">
    <property type="nucleotide sequence ID" value="NZ_CP018863.1"/>
</dbReference>
<dbReference type="STRING" id="37928.SAMN04489742_0839"/>
<evidence type="ECO:0000313" key="2">
    <source>
        <dbReference type="EMBL" id="SDQ36788.1"/>
    </source>
</evidence>
<keyword evidence="2" id="KW-0575">Peroxidase</keyword>
<dbReference type="Pfam" id="PF02627">
    <property type="entry name" value="CMD"/>
    <property type="match status" value="1"/>
</dbReference>
<dbReference type="NCBIfam" id="TIGR00778">
    <property type="entry name" value="ahpD_dom"/>
    <property type="match status" value="1"/>
</dbReference>
<evidence type="ECO:0000313" key="3">
    <source>
        <dbReference type="Proteomes" id="UP000181917"/>
    </source>
</evidence>
<feature type="domain" description="Carboxymuconolactone decarboxylase-like" evidence="1">
    <location>
        <begin position="16"/>
        <end position="101"/>
    </location>
</feature>
<proteinExistence type="predicted"/>